<dbReference type="AlphaFoldDB" id="A0A212ERR3"/>
<protein>
    <submittedName>
        <fullName evidence="1">Uncharacterized protein</fullName>
    </submittedName>
</protein>
<dbReference type="KEGG" id="dpl:KGM_200713"/>
<name>A0A212ERR3_DANPL</name>
<dbReference type="InParanoid" id="A0A212ERR3"/>
<dbReference type="Proteomes" id="UP000007151">
    <property type="component" value="Unassembled WGS sequence"/>
</dbReference>
<evidence type="ECO:0000313" key="1">
    <source>
        <dbReference type="EMBL" id="OWR44190.1"/>
    </source>
</evidence>
<reference evidence="1 2" key="1">
    <citation type="journal article" date="2011" name="Cell">
        <title>The monarch butterfly genome yields insights into long-distance migration.</title>
        <authorList>
            <person name="Zhan S."/>
            <person name="Merlin C."/>
            <person name="Boore J.L."/>
            <person name="Reppert S.M."/>
        </authorList>
    </citation>
    <scope>NUCLEOTIDE SEQUENCE [LARGE SCALE GENOMIC DNA]</scope>
    <source>
        <strain evidence="1">F-2</strain>
    </source>
</reference>
<sequence>MSKSAFIRNQIVIHVSNNWQRFNYFTQQASGKPYGTKRLYFEDTSKPYTQESLCEVKATTELFPYQFQVYQDGCLRATFGEALDGINRFRLTGNYNNSHYNVSVPLFEPILLNHQTILIEILKHRPKM</sequence>
<accession>A0A212ERR3</accession>
<organism evidence="1 2">
    <name type="scientific">Danaus plexippus plexippus</name>
    <dbReference type="NCBI Taxonomy" id="278856"/>
    <lineage>
        <taxon>Eukaryota</taxon>
        <taxon>Metazoa</taxon>
        <taxon>Ecdysozoa</taxon>
        <taxon>Arthropoda</taxon>
        <taxon>Hexapoda</taxon>
        <taxon>Insecta</taxon>
        <taxon>Pterygota</taxon>
        <taxon>Neoptera</taxon>
        <taxon>Endopterygota</taxon>
        <taxon>Lepidoptera</taxon>
        <taxon>Glossata</taxon>
        <taxon>Ditrysia</taxon>
        <taxon>Papilionoidea</taxon>
        <taxon>Nymphalidae</taxon>
        <taxon>Danainae</taxon>
        <taxon>Danaini</taxon>
        <taxon>Danaina</taxon>
        <taxon>Danaus</taxon>
        <taxon>Danaus</taxon>
    </lineage>
</organism>
<gene>
    <name evidence="1" type="ORF">KGM_200713</name>
</gene>
<dbReference type="EMBL" id="AGBW02012947">
    <property type="protein sequence ID" value="OWR44190.1"/>
    <property type="molecule type" value="Genomic_DNA"/>
</dbReference>
<comment type="caution">
    <text evidence="1">The sequence shown here is derived from an EMBL/GenBank/DDBJ whole genome shotgun (WGS) entry which is preliminary data.</text>
</comment>
<evidence type="ECO:0000313" key="2">
    <source>
        <dbReference type="Proteomes" id="UP000007151"/>
    </source>
</evidence>
<proteinExistence type="predicted"/>
<keyword evidence="2" id="KW-1185">Reference proteome</keyword>